<accession>A0AAV4RVT6</accession>
<comment type="caution">
    <text evidence="1">The sequence shown here is derived from an EMBL/GenBank/DDBJ whole genome shotgun (WGS) entry which is preliminary data.</text>
</comment>
<evidence type="ECO:0000313" key="2">
    <source>
        <dbReference type="Proteomes" id="UP001054837"/>
    </source>
</evidence>
<protein>
    <submittedName>
        <fullName evidence="1">Uncharacterized protein</fullName>
    </submittedName>
</protein>
<dbReference type="Proteomes" id="UP001054837">
    <property type="component" value="Unassembled WGS sequence"/>
</dbReference>
<evidence type="ECO:0000313" key="1">
    <source>
        <dbReference type="EMBL" id="GIY24804.1"/>
    </source>
</evidence>
<name>A0AAV4RVT6_9ARAC</name>
<proteinExistence type="predicted"/>
<gene>
    <name evidence="1" type="primary">AVEN_70246_1</name>
    <name evidence="1" type="ORF">CDAR_23641</name>
</gene>
<dbReference type="AlphaFoldDB" id="A0AAV4RVT6"/>
<dbReference type="EMBL" id="BPLQ01006744">
    <property type="protein sequence ID" value="GIY24804.1"/>
    <property type="molecule type" value="Genomic_DNA"/>
</dbReference>
<sequence length="233" mass="26932">MMTSVLSSKDVSENEVNDVGEILSDASIIVLASVKLLQNEFLFNSILGYIEPDITENEYEVMYGNVTDKLMFATSIMKFVRYFNQLKYVPIIYRRYAKLVCLPPSPCGETVDLAIKKIWEAVKNEVEMNYDMCCESFEMNYQRFQVLTITIAREIEKGPYFDLYFLKNCVILCQLAACAEKNGVHRAAFFVPLILCRIMDFFRKEGHFPEYVWTSISKTAAELLINNKMELDC</sequence>
<keyword evidence="2" id="KW-1185">Reference proteome</keyword>
<reference evidence="1 2" key="1">
    <citation type="submission" date="2021-06" db="EMBL/GenBank/DDBJ databases">
        <title>Caerostris darwini draft genome.</title>
        <authorList>
            <person name="Kono N."/>
            <person name="Arakawa K."/>
        </authorList>
    </citation>
    <scope>NUCLEOTIDE SEQUENCE [LARGE SCALE GENOMIC DNA]</scope>
</reference>
<organism evidence="1 2">
    <name type="scientific">Caerostris darwini</name>
    <dbReference type="NCBI Taxonomy" id="1538125"/>
    <lineage>
        <taxon>Eukaryota</taxon>
        <taxon>Metazoa</taxon>
        <taxon>Ecdysozoa</taxon>
        <taxon>Arthropoda</taxon>
        <taxon>Chelicerata</taxon>
        <taxon>Arachnida</taxon>
        <taxon>Araneae</taxon>
        <taxon>Araneomorphae</taxon>
        <taxon>Entelegynae</taxon>
        <taxon>Araneoidea</taxon>
        <taxon>Araneidae</taxon>
        <taxon>Caerostris</taxon>
    </lineage>
</organism>